<keyword evidence="2 5" id="KW-0645">Protease</keyword>
<gene>
    <name evidence="8" type="ORF">B7492_29905</name>
    <name evidence="9" type="ORF">FC701_10060</name>
</gene>
<dbReference type="PANTHER" id="PTHR42884">
    <property type="entry name" value="PROPROTEIN CONVERTASE SUBTILISIN/KEXIN-RELATED"/>
    <property type="match status" value="1"/>
</dbReference>
<proteinExistence type="inferred from homology"/>
<dbReference type="EMBL" id="SZOD01000199">
    <property type="protein sequence ID" value="TKI85444.1"/>
    <property type="molecule type" value="Genomic_DNA"/>
</dbReference>
<dbReference type="Proteomes" id="UP000305524">
    <property type="component" value="Unassembled WGS sequence"/>
</dbReference>
<feature type="active site" description="Charge relay system" evidence="5">
    <location>
        <position position="200"/>
    </location>
</feature>
<dbReference type="GO" id="GO:0004252">
    <property type="term" value="F:serine-type endopeptidase activity"/>
    <property type="evidence" value="ECO:0007669"/>
    <property type="project" value="UniProtKB-UniRule"/>
</dbReference>
<dbReference type="PROSITE" id="PS51892">
    <property type="entry name" value="SUBTILASE"/>
    <property type="match status" value="1"/>
</dbReference>
<feature type="domain" description="Peptidase S8/S53" evidence="7">
    <location>
        <begin position="191"/>
        <end position="474"/>
    </location>
</feature>
<evidence type="ECO:0000256" key="2">
    <source>
        <dbReference type="ARBA" id="ARBA00022670"/>
    </source>
</evidence>
<comment type="similarity">
    <text evidence="1 5 6">Belongs to the peptidase S8 family.</text>
</comment>
<dbReference type="RefSeq" id="WP_085313099.1">
    <property type="nucleotide sequence ID" value="NZ_CP020744.1"/>
</dbReference>
<dbReference type="Proteomes" id="UP000192932">
    <property type="component" value="Plasmid unnamed1"/>
</dbReference>
<evidence type="ECO:0000313" key="10">
    <source>
        <dbReference type="Proteomes" id="UP000192932"/>
    </source>
</evidence>
<dbReference type="EMBL" id="CP020744">
    <property type="protein sequence ID" value="ARJ25314.1"/>
    <property type="molecule type" value="Genomic_DNA"/>
</dbReference>
<evidence type="ECO:0000313" key="9">
    <source>
        <dbReference type="EMBL" id="TKI85444.1"/>
    </source>
</evidence>
<name>A0A1W6AHK9_BACMY</name>
<evidence type="ECO:0000256" key="4">
    <source>
        <dbReference type="ARBA" id="ARBA00022825"/>
    </source>
</evidence>
<reference evidence="8 10" key="1">
    <citation type="submission" date="2017-04" db="EMBL/GenBank/DDBJ databases">
        <title>The Characteristic of a Fine Plant Growth-Promoting Rhizobacteria Bacillus mycoides Gnyt1 and its Whole Genome Sequencing Analysis.</title>
        <authorList>
            <person name="Li J.H."/>
            <person name="Yao T."/>
        </authorList>
    </citation>
    <scope>NUCLEOTIDE SEQUENCE [LARGE SCALE GENOMIC DNA]</scope>
    <source>
        <strain evidence="8 10">Gnyt1</strain>
        <plasmid evidence="10">Plasmid unnamed1</plasmid>
        <plasmid evidence="8">unnamed1</plasmid>
    </source>
</reference>
<dbReference type="InterPro" id="IPR023827">
    <property type="entry name" value="Peptidase_S8_Asp-AS"/>
</dbReference>
<evidence type="ECO:0000256" key="6">
    <source>
        <dbReference type="RuleBase" id="RU003355"/>
    </source>
</evidence>
<keyword evidence="4 5" id="KW-0720">Serine protease</keyword>
<dbReference type="Gene3D" id="3.40.50.200">
    <property type="entry name" value="Peptidase S8/S53 domain"/>
    <property type="match status" value="1"/>
</dbReference>
<dbReference type="InterPro" id="IPR036852">
    <property type="entry name" value="Peptidase_S8/S53_dom_sf"/>
</dbReference>
<feature type="active site" description="Charge relay system" evidence="5">
    <location>
        <position position="416"/>
    </location>
</feature>
<dbReference type="InterPro" id="IPR015500">
    <property type="entry name" value="Peptidase_S8_subtilisin-rel"/>
</dbReference>
<evidence type="ECO:0000259" key="7">
    <source>
        <dbReference type="Pfam" id="PF00082"/>
    </source>
</evidence>
<dbReference type="InterPro" id="IPR000209">
    <property type="entry name" value="Peptidase_S8/S53_dom"/>
</dbReference>
<dbReference type="Pfam" id="PF00082">
    <property type="entry name" value="Peptidase_S8"/>
    <property type="match status" value="1"/>
</dbReference>
<feature type="active site" description="Charge relay system" evidence="5">
    <location>
        <position position="235"/>
    </location>
</feature>
<dbReference type="PROSITE" id="PS00138">
    <property type="entry name" value="SUBTILASE_SER"/>
    <property type="match status" value="1"/>
</dbReference>
<dbReference type="InterPro" id="IPR023828">
    <property type="entry name" value="Peptidase_S8_Ser-AS"/>
</dbReference>
<sequence length="489" mass="52683">MKNPITSDLPPVIYAEASVHSIGGESVFTTQKYITSETVTEFHSEHNLIQKAVMKLKENGFEVMNVGETSISISAPPNIFEKVFHTKIVQKEREISGIFGKTSTTVLDSTNSEVFGLINTNNSDLADVLEGVAINEKVILYSPPMGNSENINTLGSIAPDPPKKDYYYLEPPHDLIELLLAKRAHQNGITGKGVKVVIVDSGFYRHPFFIKRQYQINPVILGPATSKPIHDETGHGTGTSANVFSLAPEVNLTMVKMNMFVAMGAFEKAVLENPDIITCSWGFPTPPNELSAQQALFATKIADAVRKGITVIFASGNGGQPFPGMHPDVISVGGVFIAKDGSKEATPFASGYKSEIYSNRQVPDICGLCGLPPKAAYIMLPVDPGEKYDKERAEINHPLGDETSPIDGWAAFSGTSTAAPQIAGICALLKQVNRNLTPFQLRDILKQTARDVITGHSQQNNSAQTGPDTATGFGLVDASKAVDAAKRIL</sequence>
<dbReference type="GO" id="GO:0016020">
    <property type="term" value="C:membrane"/>
    <property type="evidence" value="ECO:0007669"/>
    <property type="project" value="TreeGrafter"/>
</dbReference>
<dbReference type="GO" id="GO:0016485">
    <property type="term" value="P:protein processing"/>
    <property type="evidence" value="ECO:0007669"/>
    <property type="project" value="TreeGrafter"/>
</dbReference>
<reference evidence="9 11" key="2">
    <citation type="journal article" date="2019" name="Environ. Microbiol.">
        <title>An active ?-lactamase is a part of an orchestrated cell wall stress resistance network of Bacillus subtilis and related rhizosphere species.</title>
        <authorList>
            <person name="Bucher T."/>
            <person name="Keren-Paz A."/>
            <person name="Hausser J."/>
            <person name="Olender T."/>
            <person name="Cytryn E."/>
            <person name="Kolodkin-Gal I."/>
        </authorList>
    </citation>
    <scope>NUCLEOTIDE SEQUENCE [LARGE SCALE GENOMIC DNA]</scope>
    <source>
        <strain evidence="9 11">I186</strain>
    </source>
</reference>
<evidence type="ECO:0000313" key="11">
    <source>
        <dbReference type="Proteomes" id="UP000305524"/>
    </source>
</evidence>
<dbReference type="AlphaFoldDB" id="A0A1W6AHK9"/>
<evidence type="ECO:0000256" key="5">
    <source>
        <dbReference type="PROSITE-ProRule" id="PRU01240"/>
    </source>
</evidence>
<dbReference type="PROSITE" id="PS00136">
    <property type="entry name" value="SUBTILASE_ASP"/>
    <property type="match status" value="1"/>
</dbReference>
<evidence type="ECO:0000256" key="1">
    <source>
        <dbReference type="ARBA" id="ARBA00011073"/>
    </source>
</evidence>
<accession>A0A1W6AHK9</accession>
<evidence type="ECO:0000256" key="3">
    <source>
        <dbReference type="ARBA" id="ARBA00022801"/>
    </source>
</evidence>
<protein>
    <submittedName>
        <fullName evidence="8">Peptidase S8</fullName>
    </submittedName>
</protein>
<keyword evidence="3 5" id="KW-0378">Hydrolase</keyword>
<dbReference type="SUPFAM" id="SSF52743">
    <property type="entry name" value="Subtilisin-like"/>
    <property type="match status" value="1"/>
</dbReference>
<evidence type="ECO:0000313" key="8">
    <source>
        <dbReference type="EMBL" id="ARJ25314.1"/>
    </source>
</evidence>
<keyword evidence="8" id="KW-0614">Plasmid</keyword>
<organism evidence="8 10">
    <name type="scientific">Bacillus mycoides</name>
    <dbReference type="NCBI Taxonomy" id="1405"/>
    <lineage>
        <taxon>Bacteria</taxon>
        <taxon>Bacillati</taxon>
        <taxon>Bacillota</taxon>
        <taxon>Bacilli</taxon>
        <taxon>Bacillales</taxon>
        <taxon>Bacillaceae</taxon>
        <taxon>Bacillus</taxon>
        <taxon>Bacillus cereus group</taxon>
    </lineage>
</organism>
<geneLocation type="plasmid" evidence="8 10">
    <name>unnamed1</name>
</geneLocation>
<dbReference type="PANTHER" id="PTHR42884:SF14">
    <property type="entry name" value="NEUROENDOCRINE CONVERTASE 1"/>
    <property type="match status" value="1"/>
</dbReference>
<dbReference type="PRINTS" id="PR00723">
    <property type="entry name" value="SUBTILISIN"/>
</dbReference>